<feature type="transmembrane region" description="Helical" evidence="6">
    <location>
        <begin position="204"/>
        <end position="223"/>
    </location>
</feature>
<evidence type="ECO:0000256" key="2">
    <source>
        <dbReference type="ARBA" id="ARBA00022692"/>
    </source>
</evidence>
<dbReference type="EMBL" id="JRMP02000005">
    <property type="protein sequence ID" value="TLD94817.1"/>
    <property type="molecule type" value="Genomic_DNA"/>
</dbReference>
<proteinExistence type="predicted"/>
<reference evidence="8 9" key="1">
    <citation type="journal article" date="2014" name="Genome Announc.">
        <title>Draft genome sequences of eight enterohepatic helicobacter species isolated from both laboratory and wild rodents.</title>
        <authorList>
            <person name="Sheh A."/>
            <person name="Shen Z."/>
            <person name="Fox J.G."/>
        </authorList>
    </citation>
    <scope>NUCLEOTIDE SEQUENCE [LARGE SCALE GENOMIC DNA]</scope>
    <source>
        <strain evidence="8 9">MIT 97-6194</strain>
    </source>
</reference>
<evidence type="ECO:0000313" key="10">
    <source>
        <dbReference type="Proteomes" id="UP000477070"/>
    </source>
</evidence>
<reference evidence="7 10" key="4">
    <citation type="submission" date="2019-12" db="EMBL/GenBank/DDBJ databases">
        <title>Multi-Generational Helicobacter saguini Isolates.</title>
        <authorList>
            <person name="Mannion A."/>
            <person name="Shen Z."/>
            <person name="Fox J.G."/>
        </authorList>
    </citation>
    <scope>NUCLEOTIDE SEQUENCE [LARGE SCALE GENOMIC DNA]</scope>
    <source>
        <strain evidence="7">16-048</strain>
        <strain evidence="10">16-048 (F4)</strain>
    </source>
</reference>
<gene>
    <name evidence="7" type="ORF">DCO61_11065</name>
    <name evidence="8" type="ORF">LS64_004805</name>
</gene>
<dbReference type="InterPro" id="IPR007688">
    <property type="entry name" value="Conjugal_tfr_TrbL/VirB6"/>
</dbReference>
<protein>
    <recommendedName>
        <fullName evidence="11">Conjugal transfer protein TrbL</fullName>
    </recommendedName>
</protein>
<comment type="caution">
    <text evidence="8">The sequence shown here is derived from an EMBL/GenBank/DDBJ whole genome shotgun (WGS) entry which is preliminary data.</text>
</comment>
<evidence type="ECO:0000313" key="8">
    <source>
        <dbReference type="EMBL" id="TLD94817.1"/>
    </source>
</evidence>
<dbReference type="GO" id="GO:0030255">
    <property type="term" value="P:protein secretion by the type IV secretion system"/>
    <property type="evidence" value="ECO:0007669"/>
    <property type="project" value="InterPro"/>
</dbReference>
<dbReference type="RefSeq" id="WP_034573616.1">
    <property type="nucleotide sequence ID" value="NZ_JRMP02000005.1"/>
</dbReference>
<evidence type="ECO:0000313" key="7">
    <source>
        <dbReference type="EMBL" id="MWV70515.1"/>
    </source>
</evidence>
<accession>A0A347VPK8</accession>
<dbReference type="EMBL" id="QBIU01000002">
    <property type="protein sequence ID" value="MWV70515.1"/>
    <property type="molecule type" value="Genomic_DNA"/>
</dbReference>
<keyword evidence="3 6" id="KW-1133">Transmembrane helix</keyword>
<feature type="transmembrane region" description="Helical" evidence="6">
    <location>
        <begin position="34"/>
        <end position="52"/>
    </location>
</feature>
<keyword evidence="2 6" id="KW-0812">Transmembrane</keyword>
<feature type="transmembrane region" description="Helical" evidence="6">
    <location>
        <begin position="64"/>
        <end position="84"/>
    </location>
</feature>
<dbReference type="Pfam" id="PF04610">
    <property type="entry name" value="TrbL"/>
    <property type="match status" value="1"/>
</dbReference>
<evidence type="ECO:0000256" key="3">
    <source>
        <dbReference type="ARBA" id="ARBA00022989"/>
    </source>
</evidence>
<name>A0A347VPK8_9HELI</name>
<evidence type="ECO:0000313" key="9">
    <source>
        <dbReference type="Proteomes" id="UP000029714"/>
    </source>
</evidence>
<organism evidence="8 9">
    <name type="scientific">Helicobacter saguini</name>
    <dbReference type="NCBI Taxonomy" id="1548018"/>
    <lineage>
        <taxon>Bacteria</taxon>
        <taxon>Pseudomonadati</taxon>
        <taxon>Campylobacterota</taxon>
        <taxon>Epsilonproteobacteria</taxon>
        <taxon>Campylobacterales</taxon>
        <taxon>Helicobacteraceae</taxon>
        <taxon>Helicobacter</taxon>
    </lineage>
</organism>
<dbReference type="STRING" id="1548018.LS64_12925"/>
<keyword evidence="4 6" id="KW-0472">Membrane</keyword>
<dbReference type="Proteomes" id="UP000029714">
    <property type="component" value="Unassembled WGS sequence"/>
</dbReference>
<feature type="transmembrane region" description="Helical" evidence="6">
    <location>
        <begin position="173"/>
        <end position="192"/>
    </location>
</feature>
<evidence type="ECO:0000256" key="1">
    <source>
        <dbReference type="ARBA" id="ARBA00004141"/>
    </source>
</evidence>
<keyword evidence="9" id="KW-1185">Reference proteome</keyword>
<dbReference type="AlphaFoldDB" id="A0A347VPK8"/>
<dbReference type="OrthoDB" id="5348907at2"/>
<reference evidence="8 9" key="2">
    <citation type="journal article" date="2016" name="Infect. Immun.">
        <title>Helicobacter saguini, a Novel Helicobacter Isolated from Cotton-Top Tamarins with Ulcerative Colitis, Has Proinflammatory Properties and Induces Typhlocolitis and Dysplasia in Gnotobiotic IL-10-/- Mice.</title>
        <authorList>
            <person name="Shen Z."/>
            <person name="Mannion A."/>
            <person name="Whary M.T."/>
            <person name="Muthupalani S."/>
            <person name="Sheh A."/>
            <person name="Feng Y."/>
            <person name="Gong G."/>
            <person name="Vandamme P."/>
            <person name="Holcombe H.R."/>
            <person name="Paster B.J."/>
            <person name="Fox J.G."/>
        </authorList>
    </citation>
    <scope>NUCLEOTIDE SEQUENCE [LARGE SCALE GENOMIC DNA]</scope>
    <source>
        <strain evidence="8 9">MIT 97-6194</strain>
    </source>
</reference>
<dbReference type="GO" id="GO:0016020">
    <property type="term" value="C:membrane"/>
    <property type="evidence" value="ECO:0007669"/>
    <property type="project" value="UniProtKB-SubCell"/>
</dbReference>
<sequence>MAQNQGLYHSVESAVGNVAVTMQETLFTWAKDLFTSYLSIAILTITLCVFIYTKIGKEWNKEDFYKMGVWLVTYAIICAIYSSFEVFKEALNILVTPLEWFYGAIKGSGSSMNLANGVDTLITWLNEVVGGMLQKWTWDEASTYIYALMAMLLWVVMMLFIVFIVIFTILIKFAALLILSLCPIMLPCLVIQPLRGYFWSWFKLYVSTALQAPLAWLVGGAIMLGLESSRNMQLNENTPDTQVAVICLTPIIVTLIGIALLSKIPAWCQAIVGSASGDHKTGVAGAVAGAGGMAMKGMKQFSKSGSDINHNTGQKNGLGRRMASAGLAMVGMEGMAQKMAGQNEGAKNARREQLMSGAFTASATPHMDNSKGKQK</sequence>
<evidence type="ECO:0008006" key="11">
    <source>
        <dbReference type="Google" id="ProtNLM"/>
    </source>
</evidence>
<reference evidence="8" key="3">
    <citation type="submission" date="2018-04" db="EMBL/GenBank/DDBJ databases">
        <authorList>
            <person name="Sheh A."/>
            <person name="Shen Z."/>
            <person name="Mannion A.J."/>
            <person name="Fox J.G."/>
        </authorList>
    </citation>
    <scope>NUCLEOTIDE SEQUENCE</scope>
    <source>
        <strain evidence="8">MIT 97-6194</strain>
    </source>
</reference>
<evidence type="ECO:0000256" key="5">
    <source>
        <dbReference type="SAM" id="MobiDB-lite"/>
    </source>
</evidence>
<feature type="transmembrane region" description="Helical" evidence="6">
    <location>
        <begin position="144"/>
        <end position="166"/>
    </location>
</feature>
<feature type="region of interest" description="Disordered" evidence="5">
    <location>
        <begin position="341"/>
        <end position="375"/>
    </location>
</feature>
<comment type="subcellular location">
    <subcellularLocation>
        <location evidence="1">Membrane</location>
        <topology evidence="1">Multi-pass membrane protein</topology>
    </subcellularLocation>
</comment>
<feature type="transmembrane region" description="Helical" evidence="6">
    <location>
        <begin position="243"/>
        <end position="261"/>
    </location>
</feature>
<evidence type="ECO:0000256" key="6">
    <source>
        <dbReference type="SAM" id="Phobius"/>
    </source>
</evidence>
<dbReference type="Proteomes" id="UP000477070">
    <property type="component" value="Unassembled WGS sequence"/>
</dbReference>
<evidence type="ECO:0000256" key="4">
    <source>
        <dbReference type="ARBA" id="ARBA00023136"/>
    </source>
</evidence>